<dbReference type="InParanoid" id="A0A165IRX9"/>
<feature type="compositionally biased region" description="Basic and acidic residues" evidence="1">
    <location>
        <begin position="188"/>
        <end position="206"/>
    </location>
</feature>
<dbReference type="RefSeq" id="XP_018190853.1">
    <property type="nucleotide sequence ID" value="XM_018335795.1"/>
</dbReference>
<feature type="compositionally biased region" description="Basic and acidic residues" evidence="1">
    <location>
        <begin position="374"/>
        <end position="387"/>
    </location>
</feature>
<reference evidence="2 3" key="1">
    <citation type="journal article" date="2016" name="Fungal Biol.">
        <title>The genome of Xylona heveae provides a window into fungal endophytism.</title>
        <authorList>
            <person name="Gazis R."/>
            <person name="Kuo A."/>
            <person name="Riley R."/>
            <person name="LaButti K."/>
            <person name="Lipzen A."/>
            <person name="Lin J."/>
            <person name="Amirebrahimi M."/>
            <person name="Hesse C.N."/>
            <person name="Spatafora J.W."/>
            <person name="Henrissat B."/>
            <person name="Hainaut M."/>
            <person name="Grigoriev I.V."/>
            <person name="Hibbett D.S."/>
        </authorList>
    </citation>
    <scope>NUCLEOTIDE SEQUENCE [LARGE SCALE GENOMIC DNA]</scope>
    <source>
        <strain evidence="2 3">TC161</strain>
    </source>
</reference>
<dbReference type="EMBL" id="KV407455">
    <property type="protein sequence ID" value="KZF25298.1"/>
    <property type="molecule type" value="Genomic_DNA"/>
</dbReference>
<evidence type="ECO:0000313" key="3">
    <source>
        <dbReference type="Proteomes" id="UP000076632"/>
    </source>
</evidence>
<feature type="region of interest" description="Disordered" evidence="1">
    <location>
        <begin position="249"/>
        <end position="307"/>
    </location>
</feature>
<feature type="compositionally biased region" description="Basic and acidic residues" evidence="1">
    <location>
        <begin position="222"/>
        <end position="231"/>
    </location>
</feature>
<feature type="region of interest" description="Disordered" evidence="1">
    <location>
        <begin position="361"/>
        <end position="394"/>
    </location>
</feature>
<sequence>MRRSKKQRQWKLRDKLRALLTRNSSEAATNPTQPEQQEIVETLPLADMGIHEHVPRVSSESSELSQNGTKTIRLVNPPASSGEPNPETVVEDDRDSLVDGYPGRILQSGRWRASAKIDGLIGGERSSLKKQDTSVGPVSKDGDDQGLAGFGGDSDTPSMNTFSSSKKDIASASEKVCHSEALAGKSTLMRDAHAIQKAKDNAEVKKNGSAHRHSGSKAEQSNGRRDLDSPIKLWRDWTQRNDMFEIAETSSSVKGSIRSESRRPSLERTAESNIVPMAHSKAEMLQKATPDSNGALTSREDRPDNSQRVDLAFIPRPSKIPRRNQSTVRARFRRPLEVVTKHGAAGKAYLERVLNKKERLAGNNPVGVDQEQQLQHHDTSLQFKDADSGSGLDI</sequence>
<feature type="region of interest" description="Disordered" evidence="1">
    <location>
        <begin position="54"/>
        <end position="96"/>
    </location>
</feature>
<evidence type="ECO:0000256" key="1">
    <source>
        <dbReference type="SAM" id="MobiDB-lite"/>
    </source>
</evidence>
<keyword evidence="3" id="KW-1185">Reference proteome</keyword>
<dbReference type="GeneID" id="28900932"/>
<evidence type="ECO:0000313" key="2">
    <source>
        <dbReference type="EMBL" id="KZF25298.1"/>
    </source>
</evidence>
<feature type="compositionally biased region" description="Basic and acidic residues" evidence="1">
    <location>
        <begin position="257"/>
        <end position="270"/>
    </location>
</feature>
<feature type="compositionally biased region" description="Polar residues" evidence="1">
    <location>
        <begin position="155"/>
        <end position="164"/>
    </location>
</feature>
<feature type="region of interest" description="Disordered" evidence="1">
    <location>
        <begin position="120"/>
        <end position="231"/>
    </location>
</feature>
<gene>
    <name evidence="2" type="ORF">L228DRAFT_280549</name>
</gene>
<feature type="compositionally biased region" description="Polar residues" evidence="1">
    <location>
        <begin position="58"/>
        <end position="70"/>
    </location>
</feature>
<proteinExistence type="predicted"/>
<feature type="compositionally biased region" description="Basic and acidic residues" evidence="1">
    <location>
        <begin position="298"/>
        <end position="307"/>
    </location>
</feature>
<dbReference type="Proteomes" id="UP000076632">
    <property type="component" value="Unassembled WGS sequence"/>
</dbReference>
<accession>A0A165IRX9</accession>
<protein>
    <submittedName>
        <fullName evidence="2">Uncharacterized protein</fullName>
    </submittedName>
</protein>
<dbReference type="AlphaFoldDB" id="A0A165IRX9"/>
<name>A0A165IRX9_XYLHT</name>
<organism evidence="2 3">
    <name type="scientific">Xylona heveae (strain CBS 132557 / TC161)</name>
    <dbReference type="NCBI Taxonomy" id="1328760"/>
    <lineage>
        <taxon>Eukaryota</taxon>
        <taxon>Fungi</taxon>
        <taxon>Dikarya</taxon>
        <taxon>Ascomycota</taxon>
        <taxon>Pezizomycotina</taxon>
        <taxon>Xylonomycetes</taxon>
        <taxon>Xylonales</taxon>
        <taxon>Xylonaceae</taxon>
        <taxon>Xylona</taxon>
    </lineage>
</organism>